<organism evidence="3 4">
    <name type="scientific">Microvirga puerhi</name>
    <dbReference type="NCBI Taxonomy" id="2876078"/>
    <lineage>
        <taxon>Bacteria</taxon>
        <taxon>Pseudomonadati</taxon>
        <taxon>Pseudomonadota</taxon>
        <taxon>Alphaproteobacteria</taxon>
        <taxon>Hyphomicrobiales</taxon>
        <taxon>Methylobacteriaceae</taxon>
        <taxon>Microvirga</taxon>
    </lineage>
</organism>
<dbReference type="PANTHER" id="PTHR42709:SF2">
    <property type="entry name" value="INNER MEMBRANE PROTEIN YOHD"/>
    <property type="match status" value="1"/>
</dbReference>
<gene>
    <name evidence="3" type="ORF">K9B37_23440</name>
</gene>
<dbReference type="Proteomes" id="UP000704176">
    <property type="component" value="Unassembled WGS sequence"/>
</dbReference>
<feature type="transmembrane region" description="Helical" evidence="1">
    <location>
        <begin position="112"/>
        <end position="131"/>
    </location>
</feature>
<evidence type="ECO:0000259" key="2">
    <source>
        <dbReference type="Pfam" id="PF09335"/>
    </source>
</evidence>
<dbReference type="InterPro" id="IPR032816">
    <property type="entry name" value="VTT_dom"/>
</dbReference>
<proteinExistence type="predicted"/>
<evidence type="ECO:0000313" key="3">
    <source>
        <dbReference type="EMBL" id="MBZ6079211.1"/>
    </source>
</evidence>
<keyword evidence="1" id="KW-0472">Membrane</keyword>
<evidence type="ECO:0000256" key="1">
    <source>
        <dbReference type="SAM" id="Phobius"/>
    </source>
</evidence>
<sequence>MNLVHESLSWLQPAIAAHGALVLFLILYGESFGLPLPGESGLIAASLLAAHGDLHIASVFLAAWSGAVLGDSTGYLIGRWGGRYVLRRYGGLLHLTPERLDSLEKTAREKGFMVVLTARFVVVLRQLNGIVAGSVGMPWPHFVAANSIGAGLWAGVWSFGPYLFTDWFRRFL</sequence>
<feature type="transmembrane region" description="Helical" evidence="1">
    <location>
        <begin position="143"/>
        <end position="164"/>
    </location>
</feature>
<comment type="caution">
    <text evidence="3">The sequence shown here is derived from an EMBL/GenBank/DDBJ whole genome shotgun (WGS) entry which is preliminary data.</text>
</comment>
<keyword evidence="4" id="KW-1185">Reference proteome</keyword>
<feature type="transmembrane region" description="Helical" evidence="1">
    <location>
        <begin position="56"/>
        <end position="78"/>
    </location>
</feature>
<evidence type="ECO:0000313" key="4">
    <source>
        <dbReference type="Proteomes" id="UP000704176"/>
    </source>
</evidence>
<dbReference type="InterPro" id="IPR051311">
    <property type="entry name" value="DedA_domain"/>
</dbReference>
<protein>
    <submittedName>
        <fullName evidence="3">DedA family protein</fullName>
    </submittedName>
</protein>
<accession>A0ABS7VUG9</accession>
<reference evidence="3 4" key="1">
    <citation type="submission" date="2021-09" db="EMBL/GenBank/DDBJ databases">
        <title>The complete genome sequence of a new microorganism.</title>
        <authorList>
            <person name="Zi Z."/>
        </authorList>
    </citation>
    <scope>NUCLEOTIDE SEQUENCE [LARGE SCALE GENOMIC DNA]</scope>
    <source>
        <strain evidence="3 4">WGZ8</strain>
    </source>
</reference>
<dbReference type="EMBL" id="JAIRBM010000029">
    <property type="protein sequence ID" value="MBZ6079211.1"/>
    <property type="molecule type" value="Genomic_DNA"/>
</dbReference>
<dbReference type="Pfam" id="PF09335">
    <property type="entry name" value="VTT_dom"/>
    <property type="match status" value="1"/>
</dbReference>
<dbReference type="RefSeq" id="WP_224316064.1">
    <property type="nucleotide sequence ID" value="NZ_JAIRBM010000029.1"/>
</dbReference>
<name>A0ABS7VUG9_9HYPH</name>
<dbReference type="PANTHER" id="PTHR42709">
    <property type="entry name" value="ALKALINE PHOSPHATASE LIKE PROTEIN"/>
    <property type="match status" value="1"/>
</dbReference>
<keyword evidence="1" id="KW-1133">Transmembrane helix</keyword>
<feature type="transmembrane region" description="Helical" evidence="1">
    <location>
        <begin position="7"/>
        <end position="28"/>
    </location>
</feature>
<feature type="domain" description="VTT" evidence="2">
    <location>
        <begin position="37"/>
        <end position="159"/>
    </location>
</feature>
<keyword evidence="1" id="KW-0812">Transmembrane</keyword>